<evidence type="ECO:0000313" key="2">
    <source>
        <dbReference type="EMBL" id="PLB34347.1"/>
    </source>
</evidence>
<dbReference type="EMBL" id="KZ559181">
    <property type="protein sequence ID" value="PLB34347.1"/>
    <property type="molecule type" value="Genomic_DNA"/>
</dbReference>
<name>A0A2I2F155_ASPCN</name>
<proteinExistence type="predicted"/>
<accession>A0A2I2F155</accession>
<keyword evidence="1" id="KW-0472">Membrane</keyword>
<keyword evidence="3" id="KW-1185">Reference proteome</keyword>
<dbReference type="AlphaFoldDB" id="A0A2I2F155"/>
<evidence type="ECO:0000313" key="3">
    <source>
        <dbReference type="Proteomes" id="UP000234585"/>
    </source>
</evidence>
<feature type="transmembrane region" description="Helical" evidence="1">
    <location>
        <begin position="89"/>
        <end position="121"/>
    </location>
</feature>
<reference evidence="2 3" key="1">
    <citation type="submission" date="2017-12" db="EMBL/GenBank/DDBJ databases">
        <authorList>
            <consortium name="DOE Joint Genome Institute"/>
            <person name="Haridas S."/>
            <person name="Kjaerbolling I."/>
            <person name="Vesth T.C."/>
            <person name="Frisvad J.C."/>
            <person name="Nybo J.L."/>
            <person name="Theobald S."/>
            <person name="Kuo A."/>
            <person name="Bowyer P."/>
            <person name="Matsuda Y."/>
            <person name="Mondo S."/>
            <person name="Lyhne E.K."/>
            <person name="Kogle M.E."/>
            <person name="Clum A."/>
            <person name="Lipzen A."/>
            <person name="Salamov A."/>
            <person name="Ngan C.Y."/>
            <person name="Daum C."/>
            <person name="Chiniquy J."/>
            <person name="Barry K."/>
            <person name="LaButti K."/>
            <person name="Simmons B.A."/>
            <person name="Magnuson J.K."/>
            <person name="Mortensen U.H."/>
            <person name="Larsen T.O."/>
            <person name="Grigoriev I.V."/>
            <person name="Baker S.E."/>
            <person name="Andersen M.R."/>
            <person name="Nordberg H.P."/>
            <person name="Cantor M.N."/>
            <person name="Hua S.X."/>
        </authorList>
    </citation>
    <scope>NUCLEOTIDE SEQUENCE [LARGE SCALE GENOMIC DNA]</scope>
    <source>
        <strain evidence="2 3">CBS 102.13</strain>
    </source>
</reference>
<keyword evidence="1" id="KW-0812">Transmembrane</keyword>
<gene>
    <name evidence="2" type="ORF">BDW47DRAFT_78979</name>
</gene>
<sequence length="125" mass="14319">MMNEEGRPYLFRLLLPYSLSSSHPLTLTQSRSSPSFYSLPSFHIISESFLLLIALVICFHLFITFWKASPQPAVLLTSRKIFRAQVLRGVFLSFLLASVYTVALLHLLVISVVFLILYFLYPSVF</sequence>
<dbReference type="GeneID" id="36527026"/>
<dbReference type="RefSeq" id="XP_024668359.1">
    <property type="nucleotide sequence ID" value="XM_024819866.1"/>
</dbReference>
<evidence type="ECO:0000256" key="1">
    <source>
        <dbReference type="SAM" id="Phobius"/>
    </source>
</evidence>
<protein>
    <submittedName>
        <fullName evidence="2">Uncharacterized protein</fullName>
    </submittedName>
</protein>
<organism evidence="2 3">
    <name type="scientific">Aspergillus candidus</name>
    <dbReference type="NCBI Taxonomy" id="41067"/>
    <lineage>
        <taxon>Eukaryota</taxon>
        <taxon>Fungi</taxon>
        <taxon>Dikarya</taxon>
        <taxon>Ascomycota</taxon>
        <taxon>Pezizomycotina</taxon>
        <taxon>Eurotiomycetes</taxon>
        <taxon>Eurotiomycetidae</taxon>
        <taxon>Eurotiales</taxon>
        <taxon>Aspergillaceae</taxon>
        <taxon>Aspergillus</taxon>
        <taxon>Aspergillus subgen. Circumdati</taxon>
    </lineage>
</organism>
<feature type="transmembrane region" description="Helical" evidence="1">
    <location>
        <begin position="48"/>
        <end position="68"/>
    </location>
</feature>
<dbReference type="Proteomes" id="UP000234585">
    <property type="component" value="Unassembled WGS sequence"/>
</dbReference>
<keyword evidence="1" id="KW-1133">Transmembrane helix</keyword>